<name>A0A3P3VUK7_9FLAO</name>
<sequence length="207" mass="23726">MKSKFQITVLFLLFSFFYSNAQDAQTTVAIIQSSKEKITELNTEASKLGEEIELKKQELIQKDSQAQQLAIQTKEAKKLKDKVKTEDAKRVQKAADQEVSFVKDELKKLQKAQKNKLNEAKRLSKSNTSIEKAQKNVTKTKDKLVNAEISLKKASNKYEKDMLNKKLTLEKELKAKSKILKLDTQVKELKLQLEKNELILKTAQIQV</sequence>
<feature type="chain" id="PRO_5018198972" description="Peptidase M23" evidence="2">
    <location>
        <begin position="22"/>
        <end position="207"/>
    </location>
</feature>
<gene>
    <name evidence="3" type="ORF">EG240_16095</name>
</gene>
<dbReference type="AlphaFoldDB" id="A0A3P3VUK7"/>
<keyword evidence="2" id="KW-0732">Signal</keyword>
<reference evidence="3 4" key="1">
    <citation type="submission" date="2018-11" db="EMBL/GenBank/DDBJ databases">
        <title>Flavobacterium sp. nov., YIM 102701-2 draft genome.</title>
        <authorList>
            <person name="Li G."/>
            <person name="Jiang Y."/>
        </authorList>
    </citation>
    <scope>NUCLEOTIDE SEQUENCE [LARGE SCALE GENOMIC DNA]</scope>
    <source>
        <strain evidence="3 4">YIM 102701-2</strain>
    </source>
</reference>
<comment type="caution">
    <text evidence="3">The sequence shown here is derived from an EMBL/GenBank/DDBJ whole genome shotgun (WGS) entry which is preliminary data.</text>
</comment>
<proteinExistence type="predicted"/>
<feature type="compositionally biased region" description="Polar residues" evidence="1">
    <location>
        <begin position="125"/>
        <end position="137"/>
    </location>
</feature>
<evidence type="ECO:0008006" key="5">
    <source>
        <dbReference type="Google" id="ProtNLM"/>
    </source>
</evidence>
<dbReference type="Proteomes" id="UP000275719">
    <property type="component" value="Unassembled WGS sequence"/>
</dbReference>
<organism evidence="3 4">
    <name type="scientific">Paenimyroides tangerinum</name>
    <dbReference type="NCBI Taxonomy" id="2488728"/>
    <lineage>
        <taxon>Bacteria</taxon>
        <taxon>Pseudomonadati</taxon>
        <taxon>Bacteroidota</taxon>
        <taxon>Flavobacteriia</taxon>
        <taxon>Flavobacteriales</taxon>
        <taxon>Flavobacteriaceae</taxon>
        <taxon>Paenimyroides</taxon>
    </lineage>
</organism>
<evidence type="ECO:0000256" key="2">
    <source>
        <dbReference type="SAM" id="SignalP"/>
    </source>
</evidence>
<feature type="signal peptide" evidence="2">
    <location>
        <begin position="1"/>
        <end position="21"/>
    </location>
</feature>
<evidence type="ECO:0000313" key="4">
    <source>
        <dbReference type="Proteomes" id="UP000275719"/>
    </source>
</evidence>
<evidence type="ECO:0000256" key="1">
    <source>
        <dbReference type="SAM" id="MobiDB-lite"/>
    </source>
</evidence>
<accession>A0A3P3VUK7</accession>
<dbReference type="RefSeq" id="WP_125020353.1">
    <property type="nucleotide sequence ID" value="NZ_RQVQ01000082.1"/>
</dbReference>
<protein>
    <recommendedName>
        <fullName evidence="5">Peptidase M23</fullName>
    </recommendedName>
</protein>
<feature type="region of interest" description="Disordered" evidence="1">
    <location>
        <begin position="117"/>
        <end position="137"/>
    </location>
</feature>
<evidence type="ECO:0000313" key="3">
    <source>
        <dbReference type="EMBL" id="RRJ86492.1"/>
    </source>
</evidence>
<keyword evidence="4" id="KW-1185">Reference proteome</keyword>
<dbReference type="EMBL" id="RQVQ01000082">
    <property type="protein sequence ID" value="RRJ86492.1"/>
    <property type="molecule type" value="Genomic_DNA"/>
</dbReference>